<dbReference type="EMBL" id="PSZC01000025">
    <property type="protein sequence ID" value="PPJ35003.1"/>
    <property type="molecule type" value="Genomic_DNA"/>
</dbReference>
<dbReference type="AlphaFoldDB" id="A0A2S6AIF9"/>
<accession>A0A2S6AIF9</accession>
<gene>
    <name evidence="1" type="ORF">C5E45_27540</name>
</gene>
<evidence type="ECO:0000313" key="1">
    <source>
        <dbReference type="EMBL" id="PPJ35003.1"/>
    </source>
</evidence>
<dbReference type="Proteomes" id="UP000239874">
    <property type="component" value="Unassembled WGS sequence"/>
</dbReference>
<comment type="caution">
    <text evidence="1">The sequence shown here is derived from an EMBL/GenBank/DDBJ whole genome shotgun (WGS) entry which is preliminary data.</text>
</comment>
<sequence length="62" mass="7546">MMRMFWEFVLLISIPLAVIALAVFWPEQISKPDTRYSVRAILDRIADEDRVRKAKYRDRYRE</sequence>
<organism evidence="1 2">
    <name type="scientific">Nocardia nova</name>
    <dbReference type="NCBI Taxonomy" id="37330"/>
    <lineage>
        <taxon>Bacteria</taxon>
        <taxon>Bacillati</taxon>
        <taxon>Actinomycetota</taxon>
        <taxon>Actinomycetes</taxon>
        <taxon>Mycobacteriales</taxon>
        <taxon>Nocardiaceae</taxon>
        <taxon>Nocardia</taxon>
    </lineage>
</organism>
<reference evidence="1 2" key="1">
    <citation type="submission" date="2018-02" db="EMBL/GenBank/DDBJ databases">
        <title>8 Nocardia nova and 1 Nocardia cyriacigeorgica strain used for evolution to TMP-SMX.</title>
        <authorList>
            <person name="Mehta H."/>
            <person name="Weng J."/>
            <person name="Shamoo Y."/>
        </authorList>
    </citation>
    <scope>NUCLEOTIDE SEQUENCE [LARGE SCALE GENOMIC DNA]</scope>
    <source>
        <strain evidence="1 2">MDA3139</strain>
    </source>
</reference>
<name>A0A2S6AIF9_9NOCA</name>
<protein>
    <submittedName>
        <fullName evidence="1">Uncharacterized protein</fullName>
    </submittedName>
</protein>
<evidence type="ECO:0000313" key="2">
    <source>
        <dbReference type="Proteomes" id="UP000239874"/>
    </source>
</evidence>
<proteinExistence type="predicted"/>